<evidence type="ECO:0000313" key="1">
    <source>
        <dbReference type="EMBL" id="UOQ95511.1"/>
    </source>
</evidence>
<dbReference type="InterPro" id="IPR032466">
    <property type="entry name" value="Metal_Hydrolase"/>
</dbReference>
<organism evidence="1 2">
    <name type="scientific">Halobacillus shinanisalinarum</name>
    <dbReference type="NCBI Taxonomy" id="2932258"/>
    <lineage>
        <taxon>Bacteria</taxon>
        <taxon>Bacillati</taxon>
        <taxon>Bacillota</taxon>
        <taxon>Bacilli</taxon>
        <taxon>Bacillales</taxon>
        <taxon>Bacillaceae</taxon>
        <taxon>Halobacillus</taxon>
    </lineage>
</organism>
<dbReference type="Gene3D" id="3.20.20.140">
    <property type="entry name" value="Metal-dependent hydrolases"/>
    <property type="match status" value="1"/>
</dbReference>
<dbReference type="PROSITE" id="PS51365">
    <property type="entry name" value="RENAL_DIPEPTIDASE_2"/>
    <property type="match status" value="1"/>
</dbReference>
<protein>
    <submittedName>
        <fullName evidence="1">Dipeptidase</fullName>
    </submittedName>
</protein>
<dbReference type="EMBL" id="CP095074">
    <property type="protein sequence ID" value="UOQ95511.1"/>
    <property type="molecule type" value="Genomic_DNA"/>
</dbReference>
<dbReference type="CDD" id="cd01301">
    <property type="entry name" value="rDP_like"/>
    <property type="match status" value="1"/>
</dbReference>
<proteinExistence type="predicted"/>
<name>A0ABY4H5N0_9BACI</name>
<dbReference type="Pfam" id="PF01244">
    <property type="entry name" value="Peptidase_M19"/>
    <property type="match status" value="1"/>
</dbReference>
<reference evidence="1 2" key="1">
    <citation type="submission" date="2022-04" db="EMBL/GenBank/DDBJ databases">
        <title>Halobacillus sp. isolated from saltern.</title>
        <authorList>
            <person name="Won M."/>
            <person name="Lee C.-M."/>
            <person name="Woen H.-Y."/>
            <person name="Kwon S.-W."/>
        </authorList>
    </citation>
    <scope>NUCLEOTIDE SEQUENCE [LARGE SCALE GENOMIC DNA]</scope>
    <source>
        <strain evidence="1 2">SSTM10-2</strain>
    </source>
</reference>
<dbReference type="SUPFAM" id="SSF51556">
    <property type="entry name" value="Metallo-dependent hydrolases"/>
    <property type="match status" value="1"/>
</dbReference>
<dbReference type="PANTHER" id="PTHR10443:SF12">
    <property type="entry name" value="DIPEPTIDASE"/>
    <property type="match status" value="1"/>
</dbReference>
<gene>
    <name evidence="1" type="ORF">MUO14_11645</name>
</gene>
<dbReference type="PANTHER" id="PTHR10443">
    <property type="entry name" value="MICROSOMAL DIPEPTIDASE"/>
    <property type="match status" value="1"/>
</dbReference>
<dbReference type="Proteomes" id="UP000831880">
    <property type="component" value="Chromosome"/>
</dbReference>
<dbReference type="InterPro" id="IPR008257">
    <property type="entry name" value="Pept_M19"/>
</dbReference>
<keyword evidence="2" id="KW-1185">Reference proteome</keyword>
<accession>A0ABY4H5N0</accession>
<dbReference type="RefSeq" id="WP_244755364.1">
    <property type="nucleotide sequence ID" value="NZ_CP095074.1"/>
</dbReference>
<evidence type="ECO:0000313" key="2">
    <source>
        <dbReference type="Proteomes" id="UP000831880"/>
    </source>
</evidence>
<sequence length="353" mass="38921">MNQFPIIDGHNDTLLNLHQQDIGKGRSFFSESSIGHIDLPRARKGQLSGGFFAIFCPHPTGALLPDFEKFATEKGYDFPLSDPAEYEYCHRMTNAMVADLFSLEANSNGSFKVVRTIDELSNLVHKETIAAILHFEGAEAIDTDLDALIVYYQAGLRSLGLVWSRPNDFAHGVPYRFPSTPDIGPGLTEPGKNLVRECNQLGIMLDLSHLNEKGFWDVAEISDAPLVATHSNAHAICPISRNLTDKQLDAIAESNGVVGVTYAVNMLRPDGKLDTATPLEDIVKHIDYIANRIGIEHVVLGSDFDGTTLPDELGDVTGVPKVLGLLKTRGFSEKDLCKLTHENWLRVLKNTWK</sequence>